<keyword evidence="8" id="KW-0378">Hydrolase</keyword>
<sequence length="359" mass="38676">MKPFKRAYPTTRKGQWIAAMRNTLSMILALGLALLFSSATTQAQTPSDHACTGKNLLPELQQRDPQAYAKVAAEAAKTPNGQAIFWKIEKPGLKPSYLLGTMHVTDPRVLTMPDGAQTAANAAATIIVESDEVLDDKKAAIALMAKPELSMFTDGSTITSHLTPEQVKTLEAGLKKRGLALAAVNRMKPWIIASFVALPACELARKAEGVSFLDKRIAQDAAKAGKRVMGLETYAEQLAALNDLPMAFHLKSLIETLQLGDRMNDVNETMIDLYLKGDIGAIVPMLEAVSPEPSSTKDPDYAAFEQRIVLDRNKIMAARAAPTLNQGNVFMAVGALHLPGKAGLVALLRQQGFTVTAMP</sequence>
<evidence type="ECO:0000256" key="10">
    <source>
        <dbReference type="ARBA" id="ARBA00023049"/>
    </source>
</evidence>
<dbReference type="AlphaFoldDB" id="A0A4S3ZX30"/>
<evidence type="ECO:0000256" key="5">
    <source>
        <dbReference type="ARBA" id="ARBA00022692"/>
    </source>
</evidence>
<dbReference type="Pfam" id="PF01963">
    <property type="entry name" value="TraB_PrgY_gumN"/>
    <property type="match status" value="1"/>
</dbReference>
<accession>A0A4S3ZX30</accession>
<dbReference type="EMBL" id="SSOA01000004">
    <property type="protein sequence ID" value="THF50369.1"/>
    <property type="molecule type" value="Genomic_DNA"/>
</dbReference>
<keyword evidence="6" id="KW-0479">Metal-binding</keyword>
<dbReference type="PANTHER" id="PTHR31120:SF6">
    <property type="entry name" value="METALLOPROTEASE TIKI HOMOLOG"/>
    <property type="match status" value="1"/>
</dbReference>
<comment type="cofactor">
    <cofactor evidence="2">
        <name>Co(2+)</name>
        <dbReference type="ChEBI" id="CHEBI:48828"/>
    </cofactor>
</comment>
<evidence type="ECO:0000313" key="14">
    <source>
        <dbReference type="EMBL" id="THF50369.1"/>
    </source>
</evidence>
<evidence type="ECO:0000256" key="13">
    <source>
        <dbReference type="SAM" id="SignalP"/>
    </source>
</evidence>
<feature type="chain" id="PRO_5020220715" evidence="13">
    <location>
        <begin position="44"/>
        <end position="359"/>
    </location>
</feature>
<keyword evidence="9" id="KW-1133">Transmembrane helix</keyword>
<dbReference type="PANTHER" id="PTHR31120">
    <property type="entry name" value="METALLOPROTEASE TIKI"/>
    <property type="match status" value="1"/>
</dbReference>
<dbReference type="GO" id="GO:0016020">
    <property type="term" value="C:membrane"/>
    <property type="evidence" value="ECO:0007669"/>
    <property type="project" value="UniProtKB-SubCell"/>
</dbReference>
<keyword evidence="12" id="KW-0325">Glycoprotein</keyword>
<gene>
    <name evidence="14" type="ORF">E6C51_10165</name>
</gene>
<dbReference type="GO" id="GO:0030178">
    <property type="term" value="P:negative regulation of Wnt signaling pathway"/>
    <property type="evidence" value="ECO:0007669"/>
    <property type="project" value="InterPro"/>
</dbReference>
<comment type="subcellular location">
    <subcellularLocation>
        <location evidence="3">Membrane</location>
        <topology evidence="3">Single-pass type I membrane protein</topology>
    </subcellularLocation>
</comment>
<reference evidence="14 15" key="1">
    <citation type="submission" date="2019-04" db="EMBL/GenBank/DDBJ databases">
        <title>Rhizobium terrae sp. nov., isolated from a paddy soil.</title>
        <authorList>
            <person name="Lin S.-Y."/>
            <person name="Hameed A."/>
            <person name="Huang H.-I."/>
            <person name="Young C.-C."/>
        </authorList>
    </citation>
    <scope>NUCLEOTIDE SEQUENCE [LARGE SCALE GENOMIC DNA]</scope>
    <source>
        <strain evidence="14 15">CC-HIH110</strain>
    </source>
</reference>
<comment type="cofactor">
    <cofactor evidence="1">
        <name>Mn(2+)</name>
        <dbReference type="ChEBI" id="CHEBI:29035"/>
    </cofactor>
</comment>
<evidence type="ECO:0000256" key="9">
    <source>
        <dbReference type="ARBA" id="ARBA00022989"/>
    </source>
</evidence>
<dbReference type="InterPro" id="IPR040230">
    <property type="entry name" value="TIKI1/2-like"/>
</dbReference>
<keyword evidence="5" id="KW-0812">Transmembrane</keyword>
<evidence type="ECO:0000256" key="7">
    <source>
        <dbReference type="ARBA" id="ARBA00022729"/>
    </source>
</evidence>
<keyword evidence="7 13" id="KW-0732">Signal</keyword>
<comment type="caution">
    <text evidence="14">The sequence shown here is derived from an EMBL/GenBank/DDBJ whole genome shotgun (WGS) entry which is preliminary data.</text>
</comment>
<evidence type="ECO:0000256" key="3">
    <source>
        <dbReference type="ARBA" id="ARBA00004479"/>
    </source>
</evidence>
<evidence type="ECO:0000256" key="4">
    <source>
        <dbReference type="ARBA" id="ARBA00022670"/>
    </source>
</evidence>
<keyword evidence="4" id="KW-0645">Protease</keyword>
<evidence type="ECO:0000256" key="11">
    <source>
        <dbReference type="ARBA" id="ARBA00023136"/>
    </source>
</evidence>
<dbReference type="CDD" id="cd14789">
    <property type="entry name" value="Tiki"/>
    <property type="match status" value="1"/>
</dbReference>
<name>A0A4S3ZX30_9HYPH</name>
<protein>
    <submittedName>
        <fullName evidence="14">Polysaccharide biosynthesis protein GumN</fullName>
    </submittedName>
</protein>
<keyword evidence="10" id="KW-0482">Metalloprotease</keyword>
<dbReference type="GO" id="GO:0006508">
    <property type="term" value="P:proteolysis"/>
    <property type="evidence" value="ECO:0007669"/>
    <property type="project" value="UniProtKB-KW"/>
</dbReference>
<dbReference type="GO" id="GO:0004222">
    <property type="term" value="F:metalloendopeptidase activity"/>
    <property type="evidence" value="ECO:0007669"/>
    <property type="project" value="TreeGrafter"/>
</dbReference>
<evidence type="ECO:0000256" key="8">
    <source>
        <dbReference type="ARBA" id="ARBA00022801"/>
    </source>
</evidence>
<organism evidence="14 15">
    <name type="scientific">Allorhizobium terrae</name>
    <dbReference type="NCBI Taxonomy" id="1848972"/>
    <lineage>
        <taxon>Bacteria</taxon>
        <taxon>Pseudomonadati</taxon>
        <taxon>Pseudomonadota</taxon>
        <taxon>Alphaproteobacteria</taxon>
        <taxon>Hyphomicrobiales</taxon>
        <taxon>Rhizobiaceae</taxon>
        <taxon>Rhizobium/Agrobacterium group</taxon>
        <taxon>Allorhizobium</taxon>
    </lineage>
</organism>
<feature type="signal peptide" evidence="13">
    <location>
        <begin position="1"/>
        <end position="43"/>
    </location>
</feature>
<evidence type="ECO:0000256" key="2">
    <source>
        <dbReference type="ARBA" id="ARBA00001941"/>
    </source>
</evidence>
<keyword evidence="11" id="KW-0472">Membrane</keyword>
<dbReference type="GO" id="GO:0046872">
    <property type="term" value="F:metal ion binding"/>
    <property type="evidence" value="ECO:0007669"/>
    <property type="project" value="UniProtKB-KW"/>
</dbReference>
<dbReference type="Proteomes" id="UP000310754">
    <property type="component" value="Unassembled WGS sequence"/>
</dbReference>
<evidence type="ECO:0000313" key="15">
    <source>
        <dbReference type="Proteomes" id="UP000310754"/>
    </source>
</evidence>
<proteinExistence type="predicted"/>
<evidence type="ECO:0000256" key="12">
    <source>
        <dbReference type="ARBA" id="ARBA00023180"/>
    </source>
</evidence>
<evidence type="ECO:0000256" key="1">
    <source>
        <dbReference type="ARBA" id="ARBA00001936"/>
    </source>
</evidence>
<keyword evidence="15" id="KW-1185">Reference proteome</keyword>
<evidence type="ECO:0000256" key="6">
    <source>
        <dbReference type="ARBA" id="ARBA00022723"/>
    </source>
</evidence>
<dbReference type="InterPro" id="IPR002816">
    <property type="entry name" value="TraB/PrgY/GumN_fam"/>
</dbReference>